<feature type="domain" description="Gfo/Idh/MocA-like oxidoreductase C-terminal" evidence="2">
    <location>
        <begin position="132"/>
        <end position="331"/>
    </location>
</feature>
<dbReference type="InterPro" id="IPR036291">
    <property type="entry name" value="NAD(P)-bd_dom_sf"/>
</dbReference>
<evidence type="ECO:0000259" key="1">
    <source>
        <dbReference type="Pfam" id="PF01408"/>
    </source>
</evidence>
<protein>
    <recommendedName>
        <fullName evidence="5">Oxidoreductase</fullName>
    </recommendedName>
</protein>
<organism evidence="3 4">
    <name type="scientific">candidate division TA06 bacterium DG_78</name>
    <dbReference type="NCBI Taxonomy" id="1703772"/>
    <lineage>
        <taxon>Bacteria</taxon>
        <taxon>Bacteria division TA06</taxon>
    </lineage>
</organism>
<dbReference type="PANTHER" id="PTHR43377:SF6">
    <property type="entry name" value="GFO_IDH_MOCA-LIKE OXIDOREDUCTASE N-TERMINAL DOMAIN-CONTAINING PROTEIN"/>
    <property type="match status" value="1"/>
</dbReference>
<dbReference type="InterPro" id="IPR004104">
    <property type="entry name" value="Gfo/Idh/MocA-like_OxRdtase_C"/>
</dbReference>
<reference evidence="3 4" key="1">
    <citation type="journal article" date="2015" name="Microbiome">
        <title>Genomic resolution of linkages in carbon, nitrogen, and sulfur cycling among widespread estuary sediment bacteria.</title>
        <authorList>
            <person name="Baker B.J."/>
            <person name="Lazar C.S."/>
            <person name="Teske A.P."/>
            <person name="Dick G.J."/>
        </authorList>
    </citation>
    <scope>NUCLEOTIDE SEQUENCE [LARGE SCALE GENOMIC DNA]</scope>
    <source>
        <strain evidence="3">DG_78</strain>
    </source>
</reference>
<dbReference type="SUPFAM" id="SSF51735">
    <property type="entry name" value="NAD(P)-binding Rossmann-fold domains"/>
    <property type="match status" value="1"/>
</dbReference>
<dbReference type="Pfam" id="PF01408">
    <property type="entry name" value="GFO_IDH_MocA"/>
    <property type="match status" value="1"/>
</dbReference>
<feature type="domain" description="Gfo/Idh/MocA-like oxidoreductase N-terminal" evidence="1">
    <location>
        <begin position="1"/>
        <end position="120"/>
    </location>
</feature>
<dbReference type="InterPro" id="IPR000683">
    <property type="entry name" value="Gfo/Idh/MocA-like_OxRdtase_N"/>
</dbReference>
<dbReference type="EMBL" id="LJNI01000024">
    <property type="protein sequence ID" value="KPJ73877.1"/>
    <property type="molecule type" value="Genomic_DNA"/>
</dbReference>
<evidence type="ECO:0000259" key="2">
    <source>
        <dbReference type="Pfam" id="PF02894"/>
    </source>
</evidence>
<dbReference type="Gene3D" id="3.40.50.720">
    <property type="entry name" value="NAD(P)-binding Rossmann-like Domain"/>
    <property type="match status" value="1"/>
</dbReference>
<sequence length="335" mass="37302">MKVAIIGVGHWGPHLLRNFFNHQSVDGIYCYDINKEQMDAACKKYTEVKTVTHYDDILNNPSVSAVVVATPVTTHFEIAQQALQHGKHVLIEKPLTSTPDHGTKLINTARENNCVLMVDHISVYNSAIRKIKEIIDAGEIGNVMYITTVRTSQGLVQSDTNVVWDLAIHDLAIVDYLLPARPKAVSATGTGHFSKHEDIASVTLFFDTTCIAHLRVTWLSPIKVRHIIIGGTKKTIIFDDTETTAKIKVYNKNFESPSQKTALDSHPHTQLNVYDSPQYDITEPLALVTDEFIQSIEHGRTPLTNGEVGLKIVKILTAVDKSMKKRGATIKLMDR</sequence>
<accession>A0A0S7YGH7</accession>
<dbReference type="AlphaFoldDB" id="A0A0S7YGH7"/>
<dbReference type="InterPro" id="IPR051450">
    <property type="entry name" value="Gfo/Idh/MocA_Oxidoreductases"/>
</dbReference>
<dbReference type="SUPFAM" id="SSF55347">
    <property type="entry name" value="Glyceraldehyde-3-phosphate dehydrogenase-like, C-terminal domain"/>
    <property type="match status" value="1"/>
</dbReference>
<gene>
    <name evidence="3" type="ORF">AMJ52_02820</name>
</gene>
<dbReference type="PANTHER" id="PTHR43377">
    <property type="entry name" value="BILIVERDIN REDUCTASE A"/>
    <property type="match status" value="1"/>
</dbReference>
<evidence type="ECO:0000313" key="3">
    <source>
        <dbReference type="EMBL" id="KPJ73877.1"/>
    </source>
</evidence>
<proteinExistence type="predicted"/>
<dbReference type="Proteomes" id="UP000051012">
    <property type="component" value="Unassembled WGS sequence"/>
</dbReference>
<evidence type="ECO:0000313" key="4">
    <source>
        <dbReference type="Proteomes" id="UP000051012"/>
    </source>
</evidence>
<name>A0A0S7YGH7_UNCT6</name>
<dbReference type="Pfam" id="PF02894">
    <property type="entry name" value="GFO_IDH_MocA_C"/>
    <property type="match status" value="1"/>
</dbReference>
<evidence type="ECO:0008006" key="5">
    <source>
        <dbReference type="Google" id="ProtNLM"/>
    </source>
</evidence>
<comment type="caution">
    <text evidence="3">The sequence shown here is derived from an EMBL/GenBank/DDBJ whole genome shotgun (WGS) entry which is preliminary data.</text>
</comment>
<dbReference type="Gene3D" id="3.30.360.10">
    <property type="entry name" value="Dihydrodipicolinate Reductase, domain 2"/>
    <property type="match status" value="1"/>
</dbReference>
<dbReference type="GO" id="GO:0000166">
    <property type="term" value="F:nucleotide binding"/>
    <property type="evidence" value="ECO:0007669"/>
    <property type="project" value="InterPro"/>
</dbReference>